<evidence type="ECO:0000256" key="4">
    <source>
        <dbReference type="ARBA" id="ARBA00012895"/>
    </source>
</evidence>
<dbReference type="EMBL" id="KY914485">
    <property type="protein sequence ID" value="ARK07879.1"/>
    <property type="molecule type" value="Genomic_DNA"/>
</dbReference>
<dbReference type="InterPro" id="IPR050634">
    <property type="entry name" value="DNA_Topoisomerase_II"/>
</dbReference>
<dbReference type="GO" id="GO:0003918">
    <property type="term" value="F:DNA topoisomerase type II (double strand cut, ATP-hydrolyzing) activity"/>
    <property type="evidence" value="ECO:0007669"/>
    <property type="project" value="UniProtKB-EC"/>
</dbReference>
<comment type="catalytic activity">
    <reaction evidence="1 10">
        <text>ATP-dependent breakage, passage and rejoining of double-stranded DNA.</text>
        <dbReference type="EC" id="5.6.2.2"/>
    </reaction>
</comment>
<evidence type="ECO:0000256" key="3">
    <source>
        <dbReference type="ARBA" id="ARBA00011080"/>
    </source>
</evidence>
<comment type="cofactor">
    <cofactor evidence="2">
        <name>Mg(2+)</name>
        <dbReference type="ChEBI" id="CHEBI:18420"/>
    </cofactor>
</comment>
<feature type="domain" description="Topo IIA-type catalytic" evidence="11">
    <location>
        <begin position="23"/>
        <end position="442"/>
    </location>
</feature>
<dbReference type="SMART" id="SM00434">
    <property type="entry name" value="TOP4c"/>
    <property type="match status" value="1"/>
</dbReference>
<evidence type="ECO:0000256" key="7">
    <source>
        <dbReference type="ARBA" id="ARBA00023029"/>
    </source>
</evidence>
<dbReference type="GO" id="GO:0000819">
    <property type="term" value="P:sister chromatid segregation"/>
    <property type="evidence" value="ECO:0007669"/>
    <property type="project" value="TreeGrafter"/>
</dbReference>
<name>A0A1W6DYC1_9CAUD</name>
<dbReference type="PRINTS" id="PR01158">
    <property type="entry name" value="TOPISMRASEII"/>
</dbReference>
<keyword evidence="7 10" id="KW-0799">Topoisomerase</keyword>
<evidence type="ECO:0000313" key="12">
    <source>
        <dbReference type="EMBL" id="ARK07879.1"/>
    </source>
</evidence>
<sequence length="442" mass="50425">MNISDYVHGPWVMFSSENNIRQIPSIKDGQVVATRKLLWALKNQKELETVERLGLHAAAQTAYKHGGENICDSLAKMVQAFPGTNNVPMFTGEGTFGNPIDKDPSANRYISAKISDDFRLWFRKEDDPILPLRIQRGSPIEPFWLAPVAPMCLVNGSFGIGTGYACNLYQHNPKDVLSAVLSFLQEGEYSGKLVPWWKGWKGSITPDADNQNKFWVTGTFERVGATQIVVKELPPSWNKAKYQKSVIVPMVDAKDSPLVDFQNDSSELEGWNITFTFKRGFLNKMTDEEIITMLQLRTSITHVLSLWDTKDKIKVYDNVEQILEEWVLWRVAVYEQRRKFQISDLEERIKWELVKIKCIEEMISAGKAVPEDTIRGIVESAGYQNEAFTKIMNTPVRRLTVEGIQEGHKLVEKYKAELSELKTITAEGIMEREVREILSKMN</sequence>
<dbReference type="PANTHER" id="PTHR10169:SF38">
    <property type="entry name" value="DNA TOPOISOMERASE 2"/>
    <property type="match status" value="1"/>
</dbReference>
<evidence type="ECO:0000256" key="9">
    <source>
        <dbReference type="ARBA" id="ARBA00023235"/>
    </source>
</evidence>
<keyword evidence="9 10" id="KW-0413">Isomerase</keyword>
<dbReference type="InterPro" id="IPR013760">
    <property type="entry name" value="Topo_IIA-like_dom_sf"/>
</dbReference>
<comment type="similarity">
    <text evidence="3">Belongs to the type II topoisomerase family.</text>
</comment>
<evidence type="ECO:0000256" key="2">
    <source>
        <dbReference type="ARBA" id="ARBA00001946"/>
    </source>
</evidence>
<keyword evidence="13" id="KW-1185">Reference proteome</keyword>
<dbReference type="InterPro" id="IPR002205">
    <property type="entry name" value="Topo_IIA_dom_A"/>
</dbReference>
<keyword evidence="5" id="KW-0547">Nucleotide-binding</keyword>
<evidence type="ECO:0000256" key="6">
    <source>
        <dbReference type="ARBA" id="ARBA00022840"/>
    </source>
</evidence>
<evidence type="ECO:0000256" key="8">
    <source>
        <dbReference type="ARBA" id="ARBA00023125"/>
    </source>
</evidence>
<reference evidence="12 13" key="1">
    <citation type="submission" date="2017-04" db="EMBL/GenBank/DDBJ databases">
        <title>Complete genome sequence and characterization of temperature-dependent bacteriophage phiA8-29 infecting Aeromonas.</title>
        <authorList>
            <person name="He Y."/>
            <person name="Yang H."/>
        </authorList>
    </citation>
    <scope>NUCLEOTIDE SEQUENCE [LARGE SCALE GENOMIC DNA]</scope>
</reference>
<dbReference type="Pfam" id="PF00521">
    <property type="entry name" value="DNA_topoisoIV"/>
    <property type="match status" value="1"/>
</dbReference>
<evidence type="ECO:0000256" key="10">
    <source>
        <dbReference type="PROSITE-ProRule" id="PRU01384"/>
    </source>
</evidence>
<dbReference type="Gene3D" id="3.30.1360.40">
    <property type="match status" value="1"/>
</dbReference>
<protein>
    <recommendedName>
        <fullName evidence="4">DNA topoisomerase (ATP-hydrolyzing)</fullName>
        <ecNumber evidence="4">5.6.2.2</ecNumber>
    </recommendedName>
</protein>
<proteinExistence type="inferred from homology"/>
<evidence type="ECO:0000256" key="5">
    <source>
        <dbReference type="ARBA" id="ARBA00022741"/>
    </source>
</evidence>
<dbReference type="EC" id="5.6.2.2" evidence="4"/>
<dbReference type="PROSITE" id="PS52040">
    <property type="entry name" value="TOPO_IIA"/>
    <property type="match status" value="1"/>
</dbReference>
<dbReference type="Gene3D" id="1.10.268.10">
    <property type="entry name" value="Topoisomerase, domain 3"/>
    <property type="match status" value="1"/>
</dbReference>
<keyword evidence="6" id="KW-0067">ATP-binding</keyword>
<dbReference type="InterPro" id="IPR013758">
    <property type="entry name" value="Topo_IIA_A/C_ab"/>
</dbReference>
<dbReference type="SUPFAM" id="SSF56719">
    <property type="entry name" value="Type II DNA topoisomerase"/>
    <property type="match status" value="1"/>
</dbReference>
<evidence type="ECO:0000313" key="13">
    <source>
        <dbReference type="Proteomes" id="UP000221506"/>
    </source>
</evidence>
<dbReference type="InterPro" id="IPR013757">
    <property type="entry name" value="Topo_IIA_A_a_sf"/>
</dbReference>
<dbReference type="PANTHER" id="PTHR10169">
    <property type="entry name" value="DNA TOPOISOMERASE/GYRASE"/>
    <property type="match status" value="1"/>
</dbReference>
<evidence type="ECO:0000256" key="1">
    <source>
        <dbReference type="ARBA" id="ARBA00000185"/>
    </source>
</evidence>
<feature type="active site" description="O-(5'-phospho-DNA)-tyrosine intermediate" evidence="10">
    <location>
        <position position="109"/>
    </location>
</feature>
<dbReference type="Proteomes" id="UP000221506">
    <property type="component" value="Segment"/>
</dbReference>
<dbReference type="GO" id="GO:0005524">
    <property type="term" value="F:ATP binding"/>
    <property type="evidence" value="ECO:0007669"/>
    <property type="project" value="UniProtKB-KW"/>
</dbReference>
<accession>A0A1W6DYC1</accession>
<organism evidence="12 13">
    <name type="scientific">Aeromonas phage phiA8-29</name>
    <dbReference type="NCBI Taxonomy" id="1978922"/>
    <lineage>
        <taxon>Viruses</taxon>
        <taxon>Duplodnaviria</taxon>
        <taxon>Heunggongvirae</taxon>
        <taxon>Uroviricota</taxon>
        <taxon>Caudoviricetes</taxon>
        <taxon>Pantevenvirales</taxon>
        <taxon>Ackermannviridae</taxon>
        <taxon>Tedavirus</taxon>
        <taxon>Tedavirus A829</taxon>
    </lineage>
</organism>
<dbReference type="Gene3D" id="3.90.199.10">
    <property type="entry name" value="Topoisomerase II, domain 5"/>
    <property type="match status" value="1"/>
</dbReference>
<keyword evidence="8 10" id="KW-0238">DNA-binding</keyword>
<evidence type="ECO:0000259" key="11">
    <source>
        <dbReference type="PROSITE" id="PS52040"/>
    </source>
</evidence>
<dbReference type="GO" id="GO:0006265">
    <property type="term" value="P:DNA topological change"/>
    <property type="evidence" value="ECO:0007669"/>
    <property type="project" value="UniProtKB-UniRule"/>
</dbReference>
<dbReference type="InterPro" id="IPR001154">
    <property type="entry name" value="TopoII_euk"/>
</dbReference>
<dbReference type="GO" id="GO:0003677">
    <property type="term" value="F:DNA binding"/>
    <property type="evidence" value="ECO:0007669"/>
    <property type="project" value="UniProtKB-UniRule"/>
</dbReference>
<gene>
    <name evidence="12" type="ORF">phiA829_059</name>
</gene>